<feature type="transmembrane region" description="Helical" evidence="1">
    <location>
        <begin position="223"/>
        <end position="246"/>
    </location>
</feature>
<proteinExistence type="predicted"/>
<evidence type="ECO:0000256" key="1">
    <source>
        <dbReference type="SAM" id="Phobius"/>
    </source>
</evidence>
<evidence type="ECO:0000313" key="3">
    <source>
        <dbReference type="Proteomes" id="UP000505020"/>
    </source>
</evidence>
<dbReference type="AlphaFoldDB" id="A0A7D4BTH5"/>
<name>A0A7D4BTH5_9EURY</name>
<organism evidence="2 3">
    <name type="scientific">Halorubrum salinarum</name>
    <dbReference type="NCBI Taxonomy" id="2739057"/>
    <lineage>
        <taxon>Archaea</taxon>
        <taxon>Methanobacteriati</taxon>
        <taxon>Methanobacteriota</taxon>
        <taxon>Stenosarchaea group</taxon>
        <taxon>Halobacteria</taxon>
        <taxon>Halobacteriales</taxon>
        <taxon>Haloferacaceae</taxon>
        <taxon>Halorubrum</taxon>
    </lineage>
</organism>
<gene>
    <name evidence="2" type="ORF">HPS36_15665</name>
</gene>
<feature type="transmembrane region" description="Helical" evidence="1">
    <location>
        <begin position="258"/>
        <end position="278"/>
    </location>
</feature>
<keyword evidence="1" id="KW-1133">Transmembrane helix</keyword>
<feature type="transmembrane region" description="Helical" evidence="1">
    <location>
        <begin position="19"/>
        <end position="36"/>
    </location>
</feature>
<protein>
    <recommendedName>
        <fullName evidence="4">Rhomboid family protein</fullName>
    </recommendedName>
</protein>
<dbReference type="KEGG" id="hsai:HPS36_15665"/>
<dbReference type="EMBL" id="CP053942">
    <property type="protein sequence ID" value="QKG94320.1"/>
    <property type="molecule type" value="Genomic_DNA"/>
</dbReference>
<feature type="transmembrane region" description="Helical" evidence="1">
    <location>
        <begin position="162"/>
        <end position="180"/>
    </location>
</feature>
<accession>A0A7D4BTH5</accession>
<evidence type="ECO:0008006" key="4">
    <source>
        <dbReference type="Google" id="ProtNLM"/>
    </source>
</evidence>
<evidence type="ECO:0000313" key="2">
    <source>
        <dbReference type="EMBL" id="QKG94320.1"/>
    </source>
</evidence>
<dbReference type="GeneID" id="55596469"/>
<keyword evidence="3" id="KW-1185">Reference proteome</keyword>
<feature type="transmembrane region" description="Helical" evidence="1">
    <location>
        <begin position="73"/>
        <end position="90"/>
    </location>
</feature>
<keyword evidence="1" id="KW-0812">Transmembrane</keyword>
<dbReference type="Proteomes" id="UP000505020">
    <property type="component" value="Plasmid pHAR01"/>
</dbReference>
<feature type="transmembrane region" description="Helical" evidence="1">
    <location>
        <begin position="97"/>
        <end position="119"/>
    </location>
</feature>
<feature type="transmembrane region" description="Helical" evidence="1">
    <location>
        <begin position="192"/>
        <end position="211"/>
    </location>
</feature>
<keyword evidence="2" id="KW-0614">Plasmid</keyword>
<reference evidence="2 3" key="1">
    <citation type="submission" date="2020-05" db="EMBL/GenBank/DDBJ databases">
        <title>Halorubrum RHB-C sp.nov., an extremely halophilic archaeon isolated from solar salt farm.</title>
        <authorList>
            <person name="Ho H."/>
            <person name="Danganan R.E."/>
            <person name="Dedeles G.R."/>
            <person name="Kim S.-G."/>
        </authorList>
    </citation>
    <scope>NUCLEOTIDE SEQUENCE [LARGE SCALE GENOMIC DNA]</scope>
    <source>
        <strain evidence="2 3">RHB-C</strain>
        <plasmid evidence="3">phar01</plasmid>
    </source>
</reference>
<sequence length="279" mass="29424">MTASDTQLLSPNQRDHADVVALFGVAIVLISVHLWLPSKLASELVFTYGNPSLVTAWTAATIHDSTGHLVSNLAWYGVVIGPAYALYTIWSHRRLFWLLYGSLLVVTPLATVAVDYWLLYLQWGLVGPNSIAFGFSGVVSAFGGLLAVGLAGVVAEWYSWRMSTVTTLAFVLSGLTGAAVRSPFAAFESTGLVAGGVLSVGVVGILLRWSYGRSSPQQWLSAHYDALVIVGACGFVLAALVISMFTVESISAGRFSNVLAHGTGFVIGVSVAAAGSRLV</sequence>
<geneLocation type="plasmid" evidence="3">
    <name>phar01</name>
</geneLocation>
<feature type="transmembrane region" description="Helical" evidence="1">
    <location>
        <begin position="131"/>
        <end position="155"/>
    </location>
</feature>
<dbReference type="RefSeq" id="WP_173230904.1">
    <property type="nucleotide sequence ID" value="NZ_CP053942.1"/>
</dbReference>
<keyword evidence="1" id="KW-0472">Membrane</keyword>